<dbReference type="Proteomes" id="UP000248863">
    <property type="component" value="Unassembled WGS sequence"/>
</dbReference>
<keyword evidence="3" id="KW-1185">Reference proteome</keyword>
<dbReference type="SUPFAM" id="SSF51735">
    <property type="entry name" value="NAD(P)-binding Rossmann-fold domains"/>
    <property type="match status" value="1"/>
</dbReference>
<comment type="caution">
    <text evidence="2">The sequence shown here is derived from an EMBL/GenBank/DDBJ whole genome shotgun (WGS) entry which is preliminary data.</text>
</comment>
<feature type="domain" description="NAD-dependent epimerase/dehydratase" evidence="1">
    <location>
        <begin position="6"/>
        <end position="250"/>
    </location>
</feature>
<sequence>MTRQLLVTGGTGFIGSALVRALVRNGDRVRVLDDNSRGAPRRLGDVADAIEFVEADIRDAVAVRKAAAGVDCFVHLAYVNGTRYFYEQPELVLDIAIRGMLNVIDAARANGIRDLVLASSSEAYQTPPIIPTPEDVPLVVPNVLNPRYSYGGGKLACELMAINYGRTGFDRVTIFRPHNVYGPDMGHEHVLPQFVERACKLIDATPEGKVDFEIQGDGTQTRAFVHIDDFTEGLMTVIDKGKHLEIYHIGNPEEITIRDLVLKVFQTLGREANVITGPLTEGSTQRRCPDISKLAALGYVPRISIDAGLPPLVDWYARHRAGDASEG</sequence>
<evidence type="ECO:0000313" key="3">
    <source>
        <dbReference type="Proteomes" id="UP000248863"/>
    </source>
</evidence>
<dbReference type="InterPro" id="IPR050177">
    <property type="entry name" value="Lipid_A_modif_metabolic_enz"/>
</dbReference>
<dbReference type="PANTHER" id="PTHR43245:SF13">
    <property type="entry name" value="UDP-D-APIOSE_UDP-D-XYLOSE SYNTHASE 2"/>
    <property type="match status" value="1"/>
</dbReference>
<protein>
    <submittedName>
        <fullName evidence="2">NAD-dependent dehydratase</fullName>
    </submittedName>
</protein>
<reference evidence="2 3" key="1">
    <citation type="submission" date="2017-07" db="EMBL/GenBank/DDBJ databases">
        <title>Draft Genome Sequences of Select Purple Nonsulfur Bacteria.</title>
        <authorList>
            <person name="Lasarre B."/>
            <person name="Mckinlay J.B."/>
        </authorList>
    </citation>
    <scope>NUCLEOTIDE SEQUENCE [LARGE SCALE GENOMIC DNA]</scope>
    <source>
        <strain evidence="2 3">DSM 11907</strain>
    </source>
</reference>
<dbReference type="Pfam" id="PF01370">
    <property type="entry name" value="Epimerase"/>
    <property type="match status" value="1"/>
</dbReference>
<dbReference type="InterPro" id="IPR001509">
    <property type="entry name" value="Epimerase_deHydtase"/>
</dbReference>
<evidence type="ECO:0000259" key="1">
    <source>
        <dbReference type="Pfam" id="PF01370"/>
    </source>
</evidence>
<evidence type="ECO:0000313" key="2">
    <source>
        <dbReference type="EMBL" id="RAI40354.1"/>
    </source>
</evidence>
<dbReference type="PANTHER" id="PTHR43245">
    <property type="entry name" value="BIFUNCTIONAL POLYMYXIN RESISTANCE PROTEIN ARNA"/>
    <property type="match status" value="1"/>
</dbReference>
<dbReference type="AlphaFoldDB" id="A0A327KQX2"/>
<organism evidence="2 3">
    <name type="scientific">Rhodoplanes elegans</name>
    <dbReference type="NCBI Taxonomy" id="29408"/>
    <lineage>
        <taxon>Bacteria</taxon>
        <taxon>Pseudomonadati</taxon>
        <taxon>Pseudomonadota</taxon>
        <taxon>Alphaproteobacteria</taxon>
        <taxon>Hyphomicrobiales</taxon>
        <taxon>Nitrobacteraceae</taxon>
        <taxon>Rhodoplanes</taxon>
    </lineage>
</organism>
<accession>A0A327KQX2</accession>
<dbReference type="OrthoDB" id="7941325at2"/>
<dbReference type="RefSeq" id="WP_111356329.1">
    <property type="nucleotide sequence ID" value="NZ_NHSK01000041.1"/>
</dbReference>
<gene>
    <name evidence="2" type="ORF">CH338_06545</name>
</gene>
<dbReference type="InterPro" id="IPR036291">
    <property type="entry name" value="NAD(P)-bd_dom_sf"/>
</dbReference>
<proteinExistence type="predicted"/>
<name>A0A327KQX2_9BRAD</name>
<dbReference type="EMBL" id="NPEU01000043">
    <property type="protein sequence ID" value="RAI40354.1"/>
    <property type="molecule type" value="Genomic_DNA"/>
</dbReference>
<dbReference type="Gene3D" id="3.40.50.720">
    <property type="entry name" value="NAD(P)-binding Rossmann-like Domain"/>
    <property type="match status" value="1"/>
</dbReference>